<feature type="transmembrane region" description="Helical" evidence="1">
    <location>
        <begin position="231"/>
        <end position="263"/>
    </location>
</feature>
<evidence type="ECO:0000256" key="1">
    <source>
        <dbReference type="SAM" id="Phobius"/>
    </source>
</evidence>
<feature type="transmembrane region" description="Helical" evidence="1">
    <location>
        <begin position="21"/>
        <end position="40"/>
    </location>
</feature>
<feature type="transmembrane region" description="Helical" evidence="1">
    <location>
        <begin position="52"/>
        <end position="79"/>
    </location>
</feature>
<reference evidence="3" key="1">
    <citation type="submission" date="2017-11" db="EMBL/GenBank/DDBJ databases">
        <authorList>
            <person name="Seth-Smith MB H."/>
        </authorList>
    </citation>
    <scope>NUCLEOTIDE SEQUENCE [LARGE SCALE GENOMIC DNA]</scope>
</reference>
<gene>
    <name evidence="2" type="ORF">C10C_1001</name>
</gene>
<evidence type="ECO:0000313" key="2">
    <source>
        <dbReference type="EMBL" id="SPN74133.1"/>
    </source>
</evidence>
<evidence type="ECO:0008006" key="4">
    <source>
        <dbReference type="Google" id="ProtNLM"/>
    </source>
</evidence>
<proteinExistence type="predicted"/>
<dbReference type="AlphaFoldDB" id="A0A2R8FCI9"/>
<protein>
    <recommendedName>
        <fullName evidence="4">Transmembrane protein</fullName>
    </recommendedName>
</protein>
<keyword evidence="3" id="KW-1185">Reference proteome</keyword>
<evidence type="ECO:0000313" key="3">
    <source>
        <dbReference type="Proteomes" id="UP000244926"/>
    </source>
</evidence>
<keyword evidence="1" id="KW-0472">Membrane</keyword>
<feature type="transmembrane region" description="Helical" evidence="1">
    <location>
        <begin position="190"/>
        <end position="211"/>
    </location>
</feature>
<dbReference type="KEGG" id="csee:C10C_1001"/>
<dbReference type="RefSeq" id="WP_162295482.1">
    <property type="nucleotide sequence ID" value="NZ_LT993738.1"/>
</dbReference>
<dbReference type="EMBL" id="LT993738">
    <property type="protein sequence ID" value="SPN74133.1"/>
    <property type="molecule type" value="Genomic_DNA"/>
</dbReference>
<sequence length="274" mass="30765">MTQSFDELSQNAFKNIFSKQRFLFIFSSLCCFGFIFALFLKLCSRLAPGISLSTVGLGAFFCAFSIICASAVIVQFLLYKELEGENSKISFAVKKTWSSLWLSLLVSMPFFIGMILVVTLIMLSSFLGSLPWVGKLLHTLLIFIPYLSATALILLFLGAFACLFFCIPALQNQEEFDYMKLLRCFEGNVLRQFIGVIIALVPLGLSSWLALDSFYLMTHLVGIADIHTWSFLAQVFVLIIPIALILTPAVAFFFNFSFGFYIAKQQAKRTLVKD</sequence>
<feature type="transmembrane region" description="Helical" evidence="1">
    <location>
        <begin position="100"/>
        <end position="123"/>
    </location>
</feature>
<keyword evidence="1" id="KW-0812">Transmembrane</keyword>
<keyword evidence="1" id="KW-1133">Transmembrane helix</keyword>
<name>A0A2R8FCI9_9CHLA</name>
<feature type="transmembrane region" description="Helical" evidence="1">
    <location>
        <begin position="143"/>
        <end position="170"/>
    </location>
</feature>
<accession>A0A2R8FCI9</accession>
<dbReference type="Proteomes" id="UP000244926">
    <property type="component" value="Chromosome I"/>
</dbReference>
<organism evidence="2 3">
    <name type="scientific">Chlamydia serpentis</name>
    <dbReference type="NCBI Taxonomy" id="1967782"/>
    <lineage>
        <taxon>Bacteria</taxon>
        <taxon>Pseudomonadati</taxon>
        <taxon>Chlamydiota</taxon>
        <taxon>Chlamydiia</taxon>
        <taxon>Chlamydiales</taxon>
        <taxon>Chlamydiaceae</taxon>
        <taxon>Chlamydia/Chlamydophila group</taxon>
        <taxon>Chlamydia</taxon>
    </lineage>
</organism>